<dbReference type="PANTHER" id="PTHR34386:SF1">
    <property type="entry name" value="GLUTAREDOXIN-LIKE PROTEIN NRDH"/>
    <property type="match status" value="1"/>
</dbReference>
<dbReference type="RefSeq" id="WP_212554132.1">
    <property type="nucleotide sequence ID" value="NZ_JAGXOE010000034.1"/>
</dbReference>
<evidence type="ECO:0000259" key="1">
    <source>
        <dbReference type="Pfam" id="PF00462"/>
    </source>
</evidence>
<accession>A0ABS5NDS4</accession>
<dbReference type="InterPro" id="IPR036249">
    <property type="entry name" value="Thioredoxin-like_sf"/>
</dbReference>
<dbReference type="EMBL" id="JAGXOE010000034">
    <property type="protein sequence ID" value="MBS4102414.1"/>
    <property type="molecule type" value="Genomic_DNA"/>
</dbReference>
<feature type="domain" description="Glutaredoxin" evidence="1">
    <location>
        <begin position="7"/>
        <end position="68"/>
    </location>
</feature>
<dbReference type="SUPFAM" id="SSF52833">
    <property type="entry name" value="Thioredoxin-like"/>
    <property type="match status" value="1"/>
</dbReference>
<sequence>MAETARLYTQPSCGGCIGAKNVLKKLGIPFVEVNVREDEQAAREVAEFCAAEGVQASTPVVVFGDEVVVGFRLDALRALKKD</sequence>
<organism evidence="2 3">
    <name type="scientific">Tsukamurella paurometabola</name>
    <name type="common">Corynebacterium paurometabolum</name>
    <dbReference type="NCBI Taxonomy" id="2061"/>
    <lineage>
        <taxon>Bacteria</taxon>
        <taxon>Bacillati</taxon>
        <taxon>Actinomycetota</taxon>
        <taxon>Actinomycetes</taxon>
        <taxon>Mycobacteriales</taxon>
        <taxon>Tsukamurellaceae</taxon>
        <taxon>Tsukamurella</taxon>
    </lineage>
</organism>
<dbReference type="Gene3D" id="3.40.30.10">
    <property type="entry name" value="Glutaredoxin"/>
    <property type="match status" value="1"/>
</dbReference>
<keyword evidence="3" id="KW-1185">Reference proteome</keyword>
<dbReference type="Pfam" id="PF00462">
    <property type="entry name" value="Glutaredoxin"/>
    <property type="match status" value="1"/>
</dbReference>
<evidence type="ECO:0000313" key="2">
    <source>
        <dbReference type="EMBL" id="MBS4102414.1"/>
    </source>
</evidence>
<reference evidence="2 3" key="1">
    <citation type="submission" date="2021-04" db="EMBL/GenBank/DDBJ databases">
        <title>Whole genome sequence analysis of a thiophenic sulfur metabolizing bacteria.</title>
        <authorList>
            <person name="Akhtar N."/>
            <person name="Akram J."/>
            <person name="Aslam A."/>
        </authorList>
    </citation>
    <scope>NUCLEOTIDE SEQUENCE [LARGE SCALE GENOMIC DNA]</scope>
    <source>
        <strain evidence="2 3">3OW</strain>
    </source>
</reference>
<gene>
    <name evidence="2" type="ORF">KFZ73_14345</name>
</gene>
<dbReference type="Proteomes" id="UP000676853">
    <property type="component" value="Unassembled WGS sequence"/>
</dbReference>
<name>A0ABS5NDS4_TSUPA</name>
<dbReference type="CDD" id="cd02976">
    <property type="entry name" value="NrdH"/>
    <property type="match status" value="1"/>
</dbReference>
<dbReference type="PROSITE" id="PS51354">
    <property type="entry name" value="GLUTAREDOXIN_2"/>
    <property type="match status" value="1"/>
</dbReference>
<evidence type="ECO:0000313" key="3">
    <source>
        <dbReference type="Proteomes" id="UP000676853"/>
    </source>
</evidence>
<protein>
    <submittedName>
        <fullName evidence="2">Glutaredoxin family protein</fullName>
    </submittedName>
</protein>
<proteinExistence type="predicted"/>
<dbReference type="InterPro" id="IPR051548">
    <property type="entry name" value="Grx-like_ET"/>
</dbReference>
<dbReference type="PANTHER" id="PTHR34386">
    <property type="entry name" value="GLUTAREDOXIN"/>
    <property type="match status" value="1"/>
</dbReference>
<comment type="caution">
    <text evidence="2">The sequence shown here is derived from an EMBL/GenBank/DDBJ whole genome shotgun (WGS) entry which is preliminary data.</text>
</comment>
<dbReference type="InterPro" id="IPR002109">
    <property type="entry name" value="Glutaredoxin"/>
</dbReference>